<evidence type="ECO:0000313" key="1">
    <source>
        <dbReference type="EMBL" id="GMH21525.1"/>
    </source>
</evidence>
<organism evidence="1 2">
    <name type="scientific">Nepenthes gracilis</name>
    <name type="common">Slender pitcher plant</name>
    <dbReference type="NCBI Taxonomy" id="150966"/>
    <lineage>
        <taxon>Eukaryota</taxon>
        <taxon>Viridiplantae</taxon>
        <taxon>Streptophyta</taxon>
        <taxon>Embryophyta</taxon>
        <taxon>Tracheophyta</taxon>
        <taxon>Spermatophyta</taxon>
        <taxon>Magnoliopsida</taxon>
        <taxon>eudicotyledons</taxon>
        <taxon>Gunneridae</taxon>
        <taxon>Pentapetalae</taxon>
        <taxon>Caryophyllales</taxon>
        <taxon>Nepenthaceae</taxon>
        <taxon>Nepenthes</taxon>
    </lineage>
</organism>
<gene>
    <name evidence="1" type="ORF">Nepgr_023367</name>
</gene>
<dbReference type="AlphaFoldDB" id="A0AAD3XZ16"/>
<protein>
    <submittedName>
        <fullName evidence="1">Uncharacterized protein</fullName>
    </submittedName>
</protein>
<reference evidence="1" key="1">
    <citation type="submission" date="2023-05" db="EMBL/GenBank/DDBJ databases">
        <title>Nepenthes gracilis genome sequencing.</title>
        <authorList>
            <person name="Fukushima K."/>
        </authorList>
    </citation>
    <scope>NUCLEOTIDE SEQUENCE</scope>
    <source>
        <strain evidence="1">SING2019-196</strain>
    </source>
</reference>
<sequence length="123" mass="13515">MAGTAILGSKPRPSVRMMNHKNPGVIIRAASLPARRVYRPTTRRSLETPSSSSPLFDYIVLWISSGVGSSHSARKDPEGWLLSAESSLARPASRVVLGAVWMESLEEPVCEPRRPHGLLRRSQ</sequence>
<dbReference type="Proteomes" id="UP001279734">
    <property type="component" value="Unassembled WGS sequence"/>
</dbReference>
<keyword evidence="2" id="KW-1185">Reference proteome</keyword>
<evidence type="ECO:0000313" key="2">
    <source>
        <dbReference type="Proteomes" id="UP001279734"/>
    </source>
</evidence>
<name>A0AAD3XZ16_NEPGR</name>
<comment type="caution">
    <text evidence="1">The sequence shown here is derived from an EMBL/GenBank/DDBJ whole genome shotgun (WGS) entry which is preliminary data.</text>
</comment>
<proteinExistence type="predicted"/>
<accession>A0AAD3XZ16</accession>
<dbReference type="EMBL" id="BSYO01000023">
    <property type="protein sequence ID" value="GMH21525.1"/>
    <property type="molecule type" value="Genomic_DNA"/>
</dbReference>